<dbReference type="PANTHER" id="PTHR35546">
    <property type="entry name" value="F-BOX PROTEIN INTERACTION DOMAIN PROTEIN-RELATED"/>
    <property type="match status" value="1"/>
</dbReference>
<proteinExistence type="predicted"/>
<accession>A0ABQ5C3Z8</accession>
<evidence type="ECO:0000256" key="1">
    <source>
        <dbReference type="SAM" id="MobiDB-lite"/>
    </source>
</evidence>
<protein>
    <recommendedName>
        <fullName evidence="4">F-box protein</fullName>
    </recommendedName>
</protein>
<evidence type="ECO:0000313" key="3">
    <source>
        <dbReference type="Proteomes" id="UP001151760"/>
    </source>
</evidence>
<dbReference type="Proteomes" id="UP001151760">
    <property type="component" value="Unassembled WGS sequence"/>
</dbReference>
<dbReference type="InterPro" id="IPR055290">
    <property type="entry name" value="At3g26010-like"/>
</dbReference>
<reference evidence="2" key="2">
    <citation type="submission" date="2022-01" db="EMBL/GenBank/DDBJ databases">
        <authorList>
            <person name="Yamashiro T."/>
            <person name="Shiraishi A."/>
            <person name="Satake H."/>
            <person name="Nakayama K."/>
        </authorList>
    </citation>
    <scope>NUCLEOTIDE SEQUENCE</scope>
</reference>
<evidence type="ECO:0008006" key="4">
    <source>
        <dbReference type="Google" id="ProtNLM"/>
    </source>
</evidence>
<reference evidence="2" key="1">
    <citation type="journal article" date="2022" name="Int. J. Mol. Sci.">
        <title>Draft Genome of Tanacetum Coccineum: Genomic Comparison of Closely Related Tanacetum-Family Plants.</title>
        <authorList>
            <person name="Yamashiro T."/>
            <person name="Shiraishi A."/>
            <person name="Nakayama K."/>
            <person name="Satake H."/>
        </authorList>
    </citation>
    <scope>NUCLEOTIDE SEQUENCE</scope>
</reference>
<keyword evidence="3" id="KW-1185">Reference proteome</keyword>
<comment type="caution">
    <text evidence="2">The sequence shown here is derived from an EMBL/GenBank/DDBJ whole genome shotgun (WGS) entry which is preliminary data.</text>
</comment>
<dbReference type="EMBL" id="BQNB010013923">
    <property type="protein sequence ID" value="GJT21865.1"/>
    <property type="molecule type" value="Genomic_DNA"/>
</dbReference>
<evidence type="ECO:0000313" key="2">
    <source>
        <dbReference type="EMBL" id="GJT21865.1"/>
    </source>
</evidence>
<name>A0ABQ5C3Z8_9ASTR</name>
<gene>
    <name evidence="2" type="ORF">Tco_0891802</name>
</gene>
<feature type="compositionally biased region" description="Low complexity" evidence="1">
    <location>
        <begin position="50"/>
        <end position="61"/>
    </location>
</feature>
<dbReference type="PANTHER" id="PTHR35546:SF115">
    <property type="entry name" value="F-BOX DOMAIN-CONTAINING PROTEIN"/>
    <property type="match status" value="1"/>
</dbReference>
<sequence>MDNLEDMILNIEKVFAYLKNKKMLQRKENNPNREIIIIQYDTSYDETPSFDDTSSNGSSSDETYYEDSTKKSKITARKCPIKELLKSKILNLDHPAGIFVNHRTSLFECDFVLLDSKLESIKSTMDISFSLGSAEEVDNLKILQSCNGLLLCSGSALPAFNMLHRGRNFLHSFGGSVGSNNPIDDICSREFTIYGMMKGRYVRTVSYLVNTDGFMTSLSERWSIRSTVWSIGLGEREEDSFLIPDLTQENPRWITPLVPLRKLIMLGSCSLEMVCFCVLTGRGLLFITSVVLRMAFDPRKSFDYKVVQAGRTPCNIEIQIYSSETGNWSLCMDCFNYFICDHFDSAIYWNDAFHWLETNNRQLKNYKLNIEYHDYSIITTIQIPHGLHRGRNFLQSFKGNSNDLVLILMEIPQMLHLEGKFFESHGFLLLVCRDDISSIKITNYGMMKGCSVWSVRYLVNIEEFVNPLPERWSIRSTVWSIGLGEREDDSFLVINLYRKVVKYNLISKTINEIFNIGCNQMHDDDDDDDQFIPTFLVDLNVYDFIPSFVSV</sequence>
<organism evidence="2 3">
    <name type="scientific">Tanacetum coccineum</name>
    <dbReference type="NCBI Taxonomy" id="301880"/>
    <lineage>
        <taxon>Eukaryota</taxon>
        <taxon>Viridiplantae</taxon>
        <taxon>Streptophyta</taxon>
        <taxon>Embryophyta</taxon>
        <taxon>Tracheophyta</taxon>
        <taxon>Spermatophyta</taxon>
        <taxon>Magnoliopsida</taxon>
        <taxon>eudicotyledons</taxon>
        <taxon>Gunneridae</taxon>
        <taxon>Pentapetalae</taxon>
        <taxon>asterids</taxon>
        <taxon>campanulids</taxon>
        <taxon>Asterales</taxon>
        <taxon>Asteraceae</taxon>
        <taxon>Asteroideae</taxon>
        <taxon>Anthemideae</taxon>
        <taxon>Anthemidinae</taxon>
        <taxon>Tanacetum</taxon>
    </lineage>
</organism>
<feature type="region of interest" description="Disordered" evidence="1">
    <location>
        <begin position="47"/>
        <end position="66"/>
    </location>
</feature>